<evidence type="ECO:0000256" key="3">
    <source>
        <dbReference type="ARBA" id="ARBA00022475"/>
    </source>
</evidence>
<evidence type="ECO:0000313" key="12">
    <source>
        <dbReference type="EMBL" id="TQL59306.1"/>
    </source>
</evidence>
<dbReference type="InterPro" id="IPR006153">
    <property type="entry name" value="Cation/H_exchanger_TM"/>
</dbReference>
<dbReference type="PROSITE" id="PS50271">
    <property type="entry name" value="ZF_UBP"/>
    <property type="match status" value="1"/>
</dbReference>
<dbReference type="GO" id="GO:0098719">
    <property type="term" value="P:sodium ion import across plasma membrane"/>
    <property type="evidence" value="ECO:0007669"/>
    <property type="project" value="TreeGrafter"/>
</dbReference>
<dbReference type="Gene3D" id="3.30.40.10">
    <property type="entry name" value="Zinc/RING finger domain, C3HC4 (zinc finger)"/>
    <property type="match status" value="1"/>
</dbReference>
<evidence type="ECO:0000256" key="4">
    <source>
        <dbReference type="ARBA" id="ARBA00022692"/>
    </source>
</evidence>
<keyword evidence="7 10" id="KW-0406">Ion transport</keyword>
<dbReference type="GO" id="GO:0005886">
    <property type="term" value="C:plasma membrane"/>
    <property type="evidence" value="ECO:0007669"/>
    <property type="project" value="UniProtKB-SubCell"/>
</dbReference>
<evidence type="ECO:0000256" key="2">
    <source>
        <dbReference type="ARBA" id="ARBA00022448"/>
    </source>
</evidence>
<dbReference type="Pfam" id="PF02148">
    <property type="entry name" value="zf-UBP"/>
    <property type="match status" value="1"/>
</dbReference>
<dbReference type="NCBIfam" id="TIGR00831">
    <property type="entry name" value="a_cpa1"/>
    <property type="match status" value="1"/>
</dbReference>
<feature type="transmembrane region" description="Helical" evidence="10">
    <location>
        <begin position="340"/>
        <end position="363"/>
    </location>
</feature>
<comment type="similarity">
    <text evidence="10">Belongs to the monovalent cation:proton antiporter 1 (CPA1) transporter (TC 2.A.36) family.</text>
</comment>
<keyword evidence="2 10" id="KW-0813">Transport</keyword>
<dbReference type="InterPro" id="IPR004705">
    <property type="entry name" value="Cation/H_exchanger_CPA1_bac"/>
</dbReference>
<dbReference type="PANTHER" id="PTHR10110">
    <property type="entry name" value="SODIUM/HYDROGEN EXCHANGER"/>
    <property type="match status" value="1"/>
</dbReference>
<keyword evidence="4 10" id="KW-0812">Transmembrane</keyword>
<accession>A0A542ZG42</accession>
<dbReference type="RefSeq" id="WP_246092018.1">
    <property type="nucleotide sequence ID" value="NZ_BAAAKX010000009.1"/>
</dbReference>
<dbReference type="GO" id="GO:0008270">
    <property type="term" value="F:zinc ion binding"/>
    <property type="evidence" value="ECO:0007669"/>
    <property type="project" value="InterPro"/>
</dbReference>
<comment type="caution">
    <text evidence="10">Lacks conserved residue(s) required for the propagation of feature annotation.</text>
</comment>
<keyword evidence="9 10" id="KW-0739">Sodium transport</keyword>
<dbReference type="Proteomes" id="UP000319514">
    <property type="component" value="Unassembled WGS sequence"/>
</dbReference>
<dbReference type="Pfam" id="PF00999">
    <property type="entry name" value="Na_H_Exchanger"/>
    <property type="match status" value="1"/>
</dbReference>
<dbReference type="InterPro" id="IPR013083">
    <property type="entry name" value="Znf_RING/FYVE/PHD"/>
</dbReference>
<feature type="transmembrane region" description="Helical" evidence="10">
    <location>
        <begin position="222"/>
        <end position="244"/>
    </location>
</feature>
<evidence type="ECO:0000256" key="10">
    <source>
        <dbReference type="RuleBase" id="RU366002"/>
    </source>
</evidence>
<evidence type="ECO:0000256" key="8">
    <source>
        <dbReference type="ARBA" id="ARBA00023136"/>
    </source>
</evidence>
<dbReference type="Gene3D" id="6.10.140.1330">
    <property type="match status" value="1"/>
</dbReference>
<evidence type="ECO:0000256" key="6">
    <source>
        <dbReference type="ARBA" id="ARBA00023053"/>
    </source>
</evidence>
<keyword evidence="5 10" id="KW-1133">Transmembrane helix</keyword>
<feature type="transmembrane region" description="Helical" evidence="10">
    <location>
        <begin position="372"/>
        <end position="396"/>
    </location>
</feature>
<protein>
    <submittedName>
        <fullName evidence="12">Sodium/proton antiporter (CPA1 family)</fullName>
    </submittedName>
</protein>
<keyword evidence="10" id="KW-0050">Antiport</keyword>
<dbReference type="InterPro" id="IPR018422">
    <property type="entry name" value="Cation/H_exchanger_CPA1"/>
</dbReference>
<evidence type="ECO:0000256" key="7">
    <source>
        <dbReference type="ARBA" id="ARBA00023065"/>
    </source>
</evidence>
<sequence>MHAATVALALVATVTLVAGLARRYDVSAPLVLTLVGVGASYLPFLPQVHLSAEVVLVGLLPPLLYAAAIRSSLVDFRDNRRAIGFLSVGLVVFTALGVGLVTWLLLPVPFAAAFALGAVVAPPDAVAATTIARRIGLPRRVVTVLEGESLVNDATALVCLRTAIAAIAGTVSVGGVAGEFALSAVGGLAVGVAVAALVGLVRKHVTDSVLDTSLSFMTPFVAYLPAEAIHASGVLAVVVAGLLLGHKAPVLQSASSRLSERINWTTIQFLLENVVFLVIGLQVRWVIDDVRHSPLGLGQIAGVCLAVLVAVIVLRPLWVFPARYLAIRPGPDRLGRSTPWTHTAIVSWAGMRGVVTLAAAFVLPQGTPHREVLVLAALVVTGGTLMIQGFSLPWMARRLGVHGPDPREDALQEATVLQTAVKAGLEELDRVAEETDADTVEVLRARADSRTNIVWERLGSPESDRETPSETYRRLRLAMLAAEREAVLEIRDSGRADHEVLEHVMAALDLEESMLDRVERRTQDLRDEPLLPPEPVGGACEHLADSGIHVQPQTPAGCPDCEREGLTPVHLRLCLTCGKVGCCDSSVGRHAERHFTETGHPVVRSFEPGEAWRWCYVDDLVG</sequence>
<evidence type="ECO:0000259" key="11">
    <source>
        <dbReference type="PROSITE" id="PS50271"/>
    </source>
</evidence>
<comment type="function">
    <text evidence="10">Na(+)/H(+) antiporter that extrudes sodium in exchange for external protons.</text>
</comment>
<keyword evidence="13" id="KW-1185">Reference proteome</keyword>
<feature type="transmembrane region" description="Helical" evidence="10">
    <location>
        <begin position="264"/>
        <end position="283"/>
    </location>
</feature>
<dbReference type="PANTHER" id="PTHR10110:SF86">
    <property type="entry name" value="SODIUM_HYDROGEN EXCHANGER 7"/>
    <property type="match status" value="1"/>
</dbReference>
<dbReference type="EMBL" id="VFOQ01000001">
    <property type="protein sequence ID" value="TQL59306.1"/>
    <property type="molecule type" value="Genomic_DNA"/>
</dbReference>
<gene>
    <name evidence="12" type="ORF">FB474_0657</name>
</gene>
<keyword evidence="3 10" id="KW-1003">Cell membrane</keyword>
<feature type="transmembrane region" description="Helical" evidence="10">
    <location>
        <begin position="82"/>
        <end position="106"/>
    </location>
</feature>
<comment type="subcellular location">
    <subcellularLocation>
        <location evidence="1 10">Cell membrane</location>
        <topology evidence="1 10">Multi-pass membrane protein</topology>
    </subcellularLocation>
</comment>
<dbReference type="GO" id="GO:0051453">
    <property type="term" value="P:regulation of intracellular pH"/>
    <property type="evidence" value="ECO:0007669"/>
    <property type="project" value="TreeGrafter"/>
</dbReference>
<keyword evidence="8 10" id="KW-0472">Membrane</keyword>
<dbReference type="AlphaFoldDB" id="A0A542ZG42"/>
<name>A0A542ZG42_9MICO</name>
<dbReference type="GO" id="GO:0015386">
    <property type="term" value="F:potassium:proton antiporter activity"/>
    <property type="evidence" value="ECO:0007669"/>
    <property type="project" value="TreeGrafter"/>
</dbReference>
<feature type="transmembrane region" description="Helical" evidence="10">
    <location>
        <begin position="180"/>
        <end position="201"/>
    </location>
</feature>
<feature type="domain" description="UBP-type" evidence="11">
    <location>
        <begin position="538"/>
        <end position="622"/>
    </location>
</feature>
<feature type="transmembrane region" description="Helical" evidence="10">
    <location>
        <begin position="112"/>
        <end position="133"/>
    </location>
</feature>
<feature type="transmembrane region" description="Helical" evidence="10">
    <location>
        <begin position="295"/>
        <end position="320"/>
    </location>
</feature>
<evidence type="ECO:0000313" key="13">
    <source>
        <dbReference type="Proteomes" id="UP000319514"/>
    </source>
</evidence>
<keyword evidence="6 10" id="KW-0915">Sodium</keyword>
<reference evidence="12 13" key="1">
    <citation type="submission" date="2019-06" db="EMBL/GenBank/DDBJ databases">
        <title>Sequencing the genomes of 1000 actinobacteria strains.</title>
        <authorList>
            <person name="Klenk H.-P."/>
        </authorList>
    </citation>
    <scope>NUCLEOTIDE SEQUENCE [LARGE SCALE GENOMIC DNA]</scope>
    <source>
        <strain evidence="12 13">DSM 18082</strain>
    </source>
</reference>
<dbReference type="SUPFAM" id="SSF57850">
    <property type="entry name" value="RING/U-box"/>
    <property type="match status" value="1"/>
</dbReference>
<feature type="transmembrane region" description="Helical" evidence="10">
    <location>
        <begin position="47"/>
        <end position="70"/>
    </location>
</feature>
<evidence type="ECO:0000256" key="1">
    <source>
        <dbReference type="ARBA" id="ARBA00004651"/>
    </source>
</evidence>
<comment type="caution">
    <text evidence="12">The sequence shown here is derived from an EMBL/GenBank/DDBJ whole genome shotgun (WGS) entry which is preliminary data.</text>
</comment>
<evidence type="ECO:0000256" key="5">
    <source>
        <dbReference type="ARBA" id="ARBA00022989"/>
    </source>
</evidence>
<proteinExistence type="inferred from homology"/>
<dbReference type="GO" id="GO:0015385">
    <property type="term" value="F:sodium:proton antiporter activity"/>
    <property type="evidence" value="ECO:0007669"/>
    <property type="project" value="InterPro"/>
</dbReference>
<organism evidence="12 13">
    <name type="scientific">Oryzihumus leptocrescens</name>
    <dbReference type="NCBI Taxonomy" id="297536"/>
    <lineage>
        <taxon>Bacteria</taxon>
        <taxon>Bacillati</taxon>
        <taxon>Actinomycetota</taxon>
        <taxon>Actinomycetes</taxon>
        <taxon>Micrococcales</taxon>
        <taxon>Intrasporangiaceae</taxon>
        <taxon>Oryzihumus</taxon>
    </lineage>
</organism>
<evidence type="ECO:0000256" key="9">
    <source>
        <dbReference type="ARBA" id="ARBA00023201"/>
    </source>
</evidence>
<dbReference type="InterPro" id="IPR001607">
    <property type="entry name" value="Znf_UBP"/>
</dbReference>